<gene>
    <name evidence="3" type="ORF">NCTC13148_05254</name>
</gene>
<accession>A0A377F4S0</accession>
<evidence type="ECO:0000313" key="3">
    <source>
        <dbReference type="EMBL" id="STN24859.1"/>
    </source>
</evidence>
<protein>
    <submittedName>
        <fullName evidence="3">Putative DNA primase protein</fullName>
    </submittedName>
</protein>
<dbReference type="Pfam" id="PF13362">
    <property type="entry name" value="Toprim_3"/>
    <property type="match status" value="1"/>
</dbReference>
<dbReference type="EMBL" id="UGET01000005">
    <property type="protein sequence ID" value="STN24859.1"/>
    <property type="molecule type" value="Genomic_DNA"/>
</dbReference>
<feature type="domain" description="Toprim" evidence="1">
    <location>
        <begin position="103"/>
        <end position="176"/>
    </location>
</feature>
<feature type="domain" description="DUF7146" evidence="2">
    <location>
        <begin position="2"/>
        <end position="80"/>
    </location>
</feature>
<evidence type="ECO:0000313" key="4">
    <source>
        <dbReference type="Proteomes" id="UP000254255"/>
    </source>
</evidence>
<organism evidence="3 4">
    <name type="scientific">Escherichia coli</name>
    <dbReference type="NCBI Taxonomy" id="562"/>
    <lineage>
        <taxon>Bacteria</taxon>
        <taxon>Pseudomonadati</taxon>
        <taxon>Pseudomonadota</taxon>
        <taxon>Gammaproteobacteria</taxon>
        <taxon>Enterobacterales</taxon>
        <taxon>Enterobacteriaceae</taxon>
        <taxon>Escherichia</taxon>
    </lineage>
</organism>
<reference evidence="3 4" key="1">
    <citation type="submission" date="2018-06" db="EMBL/GenBank/DDBJ databases">
        <authorList>
            <consortium name="Pathogen Informatics"/>
            <person name="Doyle S."/>
        </authorList>
    </citation>
    <scope>NUCLEOTIDE SEQUENCE [LARGE SCALE GENOMIC DNA]</scope>
    <source>
        <strain evidence="3 4">NCTC13148</strain>
    </source>
</reference>
<dbReference type="AlphaFoldDB" id="A0A377F4S0"/>
<evidence type="ECO:0000259" key="1">
    <source>
        <dbReference type="Pfam" id="PF13362"/>
    </source>
</evidence>
<dbReference type="InterPro" id="IPR055570">
    <property type="entry name" value="DUF7146"/>
</dbReference>
<name>A0A377F4S0_ECOLX</name>
<proteinExistence type="predicted"/>
<dbReference type="Pfam" id="PF23639">
    <property type="entry name" value="DUF7146"/>
    <property type="match status" value="1"/>
</dbReference>
<dbReference type="InterPro" id="IPR006171">
    <property type="entry name" value="TOPRIM_dom"/>
</dbReference>
<dbReference type="Proteomes" id="UP000254255">
    <property type="component" value="Unassembled WGS sequence"/>
</dbReference>
<sequence>MYLRNRGLNRVLSNLPKDLGLNKRLYYMDKSLEKPTIYPGMIAIYRDTRGRPLTIHRTFVELNGDKAHVENPKLMMKPPADMTGGSIQLYDPHFNPGTRTWTLGVAEGIENALSVTEATSTPCWAASSAWCLENVEVPDSLLPPPGVKVIQFYIWADKDLVNTKGTSPGMESAKRTSGTYERVFCKAISHFRADN</sequence>
<evidence type="ECO:0000259" key="2">
    <source>
        <dbReference type="Pfam" id="PF23639"/>
    </source>
</evidence>